<evidence type="ECO:0000259" key="2">
    <source>
        <dbReference type="PROSITE" id="PS50975"/>
    </source>
</evidence>
<dbReference type="InterPro" id="IPR016181">
    <property type="entry name" value="Acyl_CoA_acyltransferase"/>
</dbReference>
<proteinExistence type="predicted"/>
<dbReference type="PANTHER" id="PTHR21621">
    <property type="entry name" value="RIBOSOMAL PROTEIN S6 MODIFICATION PROTEIN"/>
    <property type="match status" value="1"/>
</dbReference>
<keyword evidence="1" id="KW-0067">ATP-binding</keyword>
<dbReference type="InterPro" id="IPR000182">
    <property type="entry name" value="GNAT_dom"/>
</dbReference>
<accession>A0ABY1PPL8</accession>
<dbReference type="Proteomes" id="UP001158049">
    <property type="component" value="Unassembled WGS sequence"/>
</dbReference>
<feature type="domain" description="ATP-grasp" evidence="2">
    <location>
        <begin position="308"/>
        <end position="551"/>
    </location>
</feature>
<reference evidence="4 5" key="1">
    <citation type="submission" date="2017-05" db="EMBL/GenBank/DDBJ databases">
        <authorList>
            <person name="Varghese N."/>
            <person name="Submissions S."/>
        </authorList>
    </citation>
    <scope>NUCLEOTIDE SEQUENCE [LARGE SCALE GENOMIC DNA]</scope>
    <source>
        <strain evidence="4 5">DSM 26001</strain>
    </source>
</reference>
<dbReference type="InterPro" id="IPR017534">
    <property type="entry name" value="GNAT-acetyltransferase"/>
</dbReference>
<feature type="domain" description="N-acetyltransferase" evidence="3">
    <location>
        <begin position="89"/>
        <end position="239"/>
    </location>
</feature>
<evidence type="ECO:0000313" key="5">
    <source>
        <dbReference type="Proteomes" id="UP001158049"/>
    </source>
</evidence>
<dbReference type="PROSITE" id="PS50975">
    <property type="entry name" value="ATP_GRASP"/>
    <property type="match status" value="1"/>
</dbReference>
<gene>
    <name evidence="4" type="ORF">SAMN06295970_10149</name>
</gene>
<protein>
    <submittedName>
        <fullName evidence="4">GNAT-family acetyltransferase TIGR03103</fullName>
    </submittedName>
</protein>
<dbReference type="PROSITE" id="PS51186">
    <property type="entry name" value="GNAT"/>
    <property type="match status" value="1"/>
</dbReference>
<name>A0ABY1PPL8_9BURK</name>
<comment type="caution">
    <text evidence="4">The sequence shown here is derived from an EMBL/GenBank/DDBJ whole genome shotgun (WGS) entry which is preliminary data.</text>
</comment>
<organism evidence="4 5">
    <name type="scientific">Noviherbaspirillum suwonense</name>
    <dbReference type="NCBI Taxonomy" id="1224511"/>
    <lineage>
        <taxon>Bacteria</taxon>
        <taxon>Pseudomonadati</taxon>
        <taxon>Pseudomonadota</taxon>
        <taxon>Betaproteobacteria</taxon>
        <taxon>Burkholderiales</taxon>
        <taxon>Oxalobacteraceae</taxon>
        <taxon>Noviherbaspirillum</taxon>
    </lineage>
</organism>
<dbReference type="Gene3D" id="3.40.630.30">
    <property type="match status" value="1"/>
</dbReference>
<evidence type="ECO:0000313" key="4">
    <source>
        <dbReference type="EMBL" id="SMP41088.1"/>
    </source>
</evidence>
<dbReference type="InterPro" id="IPR011761">
    <property type="entry name" value="ATP-grasp"/>
</dbReference>
<dbReference type="NCBIfam" id="TIGR03103">
    <property type="entry name" value="trio_acet_GNAT"/>
    <property type="match status" value="1"/>
</dbReference>
<evidence type="ECO:0000256" key="1">
    <source>
        <dbReference type="PROSITE-ProRule" id="PRU00409"/>
    </source>
</evidence>
<dbReference type="EMBL" id="FXUL01000001">
    <property type="protein sequence ID" value="SMP41088.1"/>
    <property type="molecule type" value="Genomic_DNA"/>
</dbReference>
<dbReference type="PANTHER" id="PTHR21621:SF0">
    <property type="entry name" value="BETA-CITRYLGLUTAMATE SYNTHASE B-RELATED"/>
    <property type="match status" value="1"/>
</dbReference>
<evidence type="ECO:0000259" key="3">
    <source>
        <dbReference type="PROSITE" id="PS51186"/>
    </source>
</evidence>
<dbReference type="SUPFAM" id="SSF56059">
    <property type="entry name" value="Glutathione synthetase ATP-binding domain-like"/>
    <property type="match status" value="1"/>
</dbReference>
<dbReference type="Pfam" id="PF00583">
    <property type="entry name" value="Acetyltransf_1"/>
    <property type="match status" value="1"/>
</dbReference>
<dbReference type="Gene3D" id="3.30.1490.20">
    <property type="entry name" value="ATP-grasp fold, A domain"/>
    <property type="match status" value="1"/>
</dbReference>
<dbReference type="SUPFAM" id="SSF55729">
    <property type="entry name" value="Acyl-CoA N-acyltransferases (Nat)"/>
    <property type="match status" value="1"/>
</dbReference>
<dbReference type="InterPro" id="IPR013815">
    <property type="entry name" value="ATP_grasp_subdomain_1"/>
</dbReference>
<sequence>MHDARPALANAILDCGWGRLMYAPSFESTRALADELMKEEAGKRDIALYVQAPQLVLAEAQASLFLDPSVMFRRKLGADAPAAPPAPGVVIRRLTTRADIAAMNRLYSMRGMVPLAPGTVWEQRDSDALVYLIAEDERTGEVVGSVMGVDHALAFGDVEGGCSFWCLVVDPQTGLAGVGTSLVNQLIDLFTRRDRRFLDLSVLHTNQNAIGLYEKLGFQQVTGFAVKHKNSINERLFIDTAEVQALNPYARIIVDEARRRGIGVEIIDAQAGIFKLRQVGHEMLCRESLTELTGGVAMTWCQDKVLTLRRLSSVGLRVPRQQTAGDMDADLAFLAEFGSIVVKPALGEQGRGISVGVGTRDELELALALAQKEGGHVVLEELCDGQDLRIVVIGYKVVAAAIRRPAEVIGDGQSTLAQLIERQSARRAAATGGESRIPTDSETLRCLAGQGLDMDAVPEDGRRVQVRKTANLHTGGTIHDVTADLHPTLRAAAETAARALRIPVVGLDFLVPAPDREDYVIIEANERPGLANHDPQPTAQRFVDLLFPYSA</sequence>
<keyword evidence="5" id="KW-1185">Reference proteome</keyword>
<keyword evidence="1" id="KW-0547">Nucleotide-binding</keyword>
<dbReference type="Gene3D" id="3.30.470.20">
    <property type="entry name" value="ATP-grasp fold, B domain"/>
    <property type="match status" value="2"/>
</dbReference>